<proteinExistence type="inferred from homology"/>
<dbReference type="OrthoDB" id="9810618at2"/>
<dbReference type="EMBL" id="LLYB01000047">
    <property type="protein sequence ID" value="KRR26199.1"/>
    <property type="molecule type" value="Genomic_DNA"/>
</dbReference>
<comment type="similarity">
    <text evidence="2 3">Belongs to the small heat shock protein (HSP20) family.</text>
</comment>
<sequence length="150" mass="17054">MTTFDLAPLWRSTVGFDRLFDLLEDSAEWAGGNYPPYNIERAGDDFYRISLALAGFSPDEVSVVAEQNVLTVEGRKTEKGMHQYLYQGISARPFRRQFNLAEYVQVKGASFEDGVLKIDLVREVPEAMRPRQIPINAVNDNKRLEHTQTA</sequence>
<feature type="domain" description="SHSP" evidence="4">
    <location>
        <begin position="28"/>
        <end position="138"/>
    </location>
</feature>
<comment type="caution">
    <text evidence="5">The sequence shown here is derived from an EMBL/GenBank/DDBJ whole genome shotgun (WGS) entry which is preliminary data.</text>
</comment>
<dbReference type="PROSITE" id="PS01031">
    <property type="entry name" value="SHSP"/>
    <property type="match status" value="1"/>
</dbReference>
<dbReference type="Gene3D" id="2.60.40.790">
    <property type="match status" value="1"/>
</dbReference>
<dbReference type="InterPro" id="IPR037913">
    <property type="entry name" value="ACD_IbpA/B"/>
</dbReference>
<accession>A0A0R3N1H3</accession>
<dbReference type="RefSeq" id="WP_057857291.1">
    <property type="nucleotide sequence ID" value="NZ_LLYB01000047.1"/>
</dbReference>
<evidence type="ECO:0000313" key="6">
    <source>
        <dbReference type="Proteomes" id="UP000051660"/>
    </source>
</evidence>
<dbReference type="AlphaFoldDB" id="A0A0R3N1H3"/>
<keyword evidence="1" id="KW-0346">Stress response</keyword>
<dbReference type="Proteomes" id="UP000051660">
    <property type="component" value="Unassembled WGS sequence"/>
</dbReference>
<dbReference type="Pfam" id="PF00011">
    <property type="entry name" value="HSP20"/>
    <property type="match status" value="1"/>
</dbReference>
<evidence type="ECO:0000313" key="5">
    <source>
        <dbReference type="EMBL" id="KRR26199.1"/>
    </source>
</evidence>
<evidence type="ECO:0000256" key="3">
    <source>
        <dbReference type="RuleBase" id="RU003616"/>
    </source>
</evidence>
<dbReference type="CDD" id="cd06470">
    <property type="entry name" value="ACD_IbpA-B_like"/>
    <property type="match status" value="1"/>
</dbReference>
<dbReference type="SUPFAM" id="SSF49764">
    <property type="entry name" value="HSP20-like chaperones"/>
    <property type="match status" value="1"/>
</dbReference>
<evidence type="ECO:0000259" key="4">
    <source>
        <dbReference type="PROSITE" id="PS01031"/>
    </source>
</evidence>
<dbReference type="PANTHER" id="PTHR47062:SF1">
    <property type="entry name" value="SMALL HEAT SHOCK PROTEIN IBPA"/>
    <property type="match status" value="1"/>
</dbReference>
<evidence type="ECO:0000256" key="2">
    <source>
        <dbReference type="PROSITE-ProRule" id="PRU00285"/>
    </source>
</evidence>
<protein>
    <submittedName>
        <fullName evidence="5">Heat-shock protein</fullName>
    </submittedName>
</protein>
<name>A0A0R3N1H3_9BRAD</name>
<gene>
    <name evidence="5" type="ORF">CQ14_21200</name>
</gene>
<dbReference type="PANTHER" id="PTHR47062">
    <property type="match status" value="1"/>
</dbReference>
<reference evidence="5 6" key="1">
    <citation type="submission" date="2014-03" db="EMBL/GenBank/DDBJ databases">
        <title>Bradyrhizobium valentinum sp. nov., isolated from effective nodules of Lupinus mariae-josephae, a lupine endemic of basic-lime soils in Eastern Spain.</title>
        <authorList>
            <person name="Duran D."/>
            <person name="Rey L."/>
            <person name="Navarro A."/>
            <person name="Busquets A."/>
            <person name="Imperial J."/>
            <person name="Ruiz-Argueso T."/>
        </authorList>
    </citation>
    <scope>NUCLEOTIDE SEQUENCE [LARGE SCALE GENOMIC DNA]</scope>
    <source>
        <strain evidence="5 6">CCBAU 23086</strain>
    </source>
</reference>
<dbReference type="InterPro" id="IPR002068">
    <property type="entry name" value="A-crystallin/Hsp20_dom"/>
</dbReference>
<evidence type="ECO:0000256" key="1">
    <source>
        <dbReference type="ARBA" id="ARBA00023016"/>
    </source>
</evidence>
<dbReference type="InterPro" id="IPR008978">
    <property type="entry name" value="HSP20-like_chaperone"/>
</dbReference>
<organism evidence="5 6">
    <name type="scientific">Bradyrhizobium lablabi</name>
    <dbReference type="NCBI Taxonomy" id="722472"/>
    <lineage>
        <taxon>Bacteria</taxon>
        <taxon>Pseudomonadati</taxon>
        <taxon>Pseudomonadota</taxon>
        <taxon>Alphaproteobacteria</taxon>
        <taxon>Hyphomicrobiales</taxon>
        <taxon>Nitrobacteraceae</taxon>
        <taxon>Bradyrhizobium</taxon>
    </lineage>
</organism>